<dbReference type="PANTHER" id="PTHR42781:SF4">
    <property type="entry name" value="SPERMIDINE_PUTRESCINE IMPORT ATP-BINDING PROTEIN POTA"/>
    <property type="match status" value="1"/>
</dbReference>
<dbReference type="InterPro" id="IPR008995">
    <property type="entry name" value="Mo/tungstate-bd_C_term_dom"/>
</dbReference>
<gene>
    <name evidence="5" type="ORF">UFOPK1684_01248</name>
    <name evidence="6" type="ORF">UFOPK2158_00849</name>
</gene>
<name>A0A6J6ESH0_9ZZZZ</name>
<dbReference type="EMBL" id="CAEZTM010000071">
    <property type="protein sequence ID" value="CAB4578927.1"/>
    <property type="molecule type" value="Genomic_DNA"/>
</dbReference>
<feature type="domain" description="ABC transporter" evidence="4">
    <location>
        <begin position="4"/>
        <end position="234"/>
    </location>
</feature>
<dbReference type="InterPro" id="IPR050093">
    <property type="entry name" value="ABC_SmlMolc_Importer"/>
</dbReference>
<evidence type="ECO:0000313" key="5">
    <source>
        <dbReference type="EMBL" id="CAB4578927.1"/>
    </source>
</evidence>
<dbReference type="FunFam" id="3.40.50.300:FF:000425">
    <property type="entry name" value="Probable ABC transporter, ATP-binding subunit"/>
    <property type="match status" value="1"/>
</dbReference>
<reference evidence="5" key="1">
    <citation type="submission" date="2020-05" db="EMBL/GenBank/DDBJ databases">
        <authorList>
            <person name="Chiriac C."/>
            <person name="Salcher M."/>
            <person name="Ghai R."/>
            <person name="Kavagutti S V."/>
        </authorList>
    </citation>
    <scope>NUCLEOTIDE SEQUENCE</scope>
</reference>
<evidence type="ECO:0000256" key="1">
    <source>
        <dbReference type="ARBA" id="ARBA00022448"/>
    </source>
</evidence>
<protein>
    <submittedName>
        <fullName evidence="5">Unannotated protein</fullName>
    </submittedName>
</protein>
<dbReference type="SUPFAM" id="SSF52540">
    <property type="entry name" value="P-loop containing nucleoside triphosphate hydrolases"/>
    <property type="match status" value="1"/>
</dbReference>
<dbReference type="PROSITE" id="PS00211">
    <property type="entry name" value="ABC_TRANSPORTER_1"/>
    <property type="match status" value="1"/>
</dbReference>
<proteinExistence type="predicted"/>
<dbReference type="PANTHER" id="PTHR42781">
    <property type="entry name" value="SPERMIDINE/PUTRESCINE IMPORT ATP-BINDING PROTEIN POTA"/>
    <property type="match status" value="1"/>
</dbReference>
<organism evidence="5">
    <name type="scientific">freshwater metagenome</name>
    <dbReference type="NCBI Taxonomy" id="449393"/>
    <lineage>
        <taxon>unclassified sequences</taxon>
        <taxon>metagenomes</taxon>
        <taxon>ecological metagenomes</taxon>
    </lineage>
</organism>
<evidence type="ECO:0000313" key="6">
    <source>
        <dbReference type="EMBL" id="CAB4644545.1"/>
    </source>
</evidence>
<dbReference type="InterPro" id="IPR003593">
    <property type="entry name" value="AAA+_ATPase"/>
</dbReference>
<dbReference type="SUPFAM" id="SSF50331">
    <property type="entry name" value="MOP-like"/>
    <property type="match status" value="1"/>
</dbReference>
<sequence>MTTVTMANVSLSYGTRPALRDVSLVVPSGSLVAILGPSGCGKTSLLMALAGLVSVNGGTVTVGSRELSSEHHRIPPEQRGVGWVPQSASLFPHLSVGDNIGFALPKGRRRNERVDELAYLVGLEGFLNRSPGQLSGGQAQRVALARALAPKPDVLLLDEPFGALDSVLRHSLARDVARILRDQETTAILVTHDREEALDLADFVAVMDRGRIVQVGTPREVYESPATPWVASFVGDTVELSGVWRDDALNCSLCGSKDFCGPAENRLGCTGHVICALGDVAATSQVGEPRDGDQVRVVVRPEWLVPSQQGITAKVETVAYAGHDALVEFSLAGHSERVRARIAAPFLPAVGQDFSLALRHPALVFPAVDGAAALP</sequence>
<dbReference type="Gene3D" id="3.40.50.300">
    <property type="entry name" value="P-loop containing nucleotide triphosphate hydrolases"/>
    <property type="match status" value="1"/>
</dbReference>
<evidence type="ECO:0000256" key="2">
    <source>
        <dbReference type="ARBA" id="ARBA00022741"/>
    </source>
</evidence>
<dbReference type="PROSITE" id="PS50893">
    <property type="entry name" value="ABC_TRANSPORTER_2"/>
    <property type="match status" value="1"/>
</dbReference>
<keyword evidence="3" id="KW-0067">ATP-binding</keyword>
<keyword evidence="1" id="KW-0813">Transport</keyword>
<dbReference type="InterPro" id="IPR013611">
    <property type="entry name" value="Transp-assoc_OB_typ2"/>
</dbReference>
<dbReference type="GO" id="GO:0022857">
    <property type="term" value="F:transmembrane transporter activity"/>
    <property type="evidence" value="ECO:0007669"/>
    <property type="project" value="InterPro"/>
</dbReference>
<dbReference type="EMBL" id="CAEZVY010000081">
    <property type="protein sequence ID" value="CAB4644545.1"/>
    <property type="molecule type" value="Genomic_DNA"/>
</dbReference>
<dbReference type="GO" id="GO:0005524">
    <property type="term" value="F:ATP binding"/>
    <property type="evidence" value="ECO:0007669"/>
    <property type="project" value="UniProtKB-KW"/>
</dbReference>
<keyword evidence="2" id="KW-0547">Nucleotide-binding</keyword>
<dbReference type="SMART" id="SM00382">
    <property type="entry name" value="AAA"/>
    <property type="match status" value="1"/>
</dbReference>
<dbReference type="Pfam" id="PF00005">
    <property type="entry name" value="ABC_tran"/>
    <property type="match status" value="1"/>
</dbReference>
<evidence type="ECO:0000259" key="4">
    <source>
        <dbReference type="PROSITE" id="PS50893"/>
    </source>
</evidence>
<dbReference type="GO" id="GO:0043190">
    <property type="term" value="C:ATP-binding cassette (ABC) transporter complex"/>
    <property type="evidence" value="ECO:0007669"/>
    <property type="project" value="InterPro"/>
</dbReference>
<dbReference type="InterPro" id="IPR003439">
    <property type="entry name" value="ABC_transporter-like_ATP-bd"/>
</dbReference>
<dbReference type="Pfam" id="PF08402">
    <property type="entry name" value="TOBE_2"/>
    <property type="match status" value="1"/>
</dbReference>
<dbReference type="GO" id="GO:0016887">
    <property type="term" value="F:ATP hydrolysis activity"/>
    <property type="evidence" value="ECO:0007669"/>
    <property type="project" value="InterPro"/>
</dbReference>
<evidence type="ECO:0000256" key="3">
    <source>
        <dbReference type="ARBA" id="ARBA00022840"/>
    </source>
</evidence>
<dbReference type="InterPro" id="IPR027417">
    <property type="entry name" value="P-loop_NTPase"/>
</dbReference>
<accession>A0A6J6ESH0</accession>
<dbReference type="AlphaFoldDB" id="A0A6J6ESH0"/>
<dbReference type="InterPro" id="IPR017871">
    <property type="entry name" value="ABC_transporter-like_CS"/>
</dbReference>